<feature type="binding site" evidence="5">
    <location>
        <position position="233"/>
    </location>
    <ligand>
        <name>substrate</name>
    </ligand>
</feature>
<feature type="binding site" evidence="5">
    <location>
        <position position="81"/>
    </location>
    <ligand>
        <name>Zn(2+)</name>
        <dbReference type="ChEBI" id="CHEBI:29105"/>
    </ligand>
</feature>
<accession>A0A1G5SGD1</accession>
<keyword evidence="2 5" id="KW-0479">Metal-binding</keyword>
<evidence type="ECO:0000256" key="1">
    <source>
        <dbReference type="ARBA" id="ARBA00006745"/>
    </source>
</evidence>
<evidence type="ECO:0000256" key="3">
    <source>
        <dbReference type="ARBA" id="ARBA00022801"/>
    </source>
</evidence>
<dbReference type="Gene3D" id="3.20.20.140">
    <property type="entry name" value="Metal-dependent hydrolases"/>
    <property type="match status" value="1"/>
</dbReference>
<comment type="cofactor">
    <cofactor evidence="5">
        <name>Zn(2+)</name>
        <dbReference type="ChEBI" id="CHEBI:29105"/>
    </cofactor>
    <text evidence="5">Binds 1 zinc ion per subunit.</text>
</comment>
<dbReference type="InterPro" id="IPR011059">
    <property type="entry name" value="Metal-dep_hydrolase_composite"/>
</dbReference>
<dbReference type="PANTHER" id="PTHR43794">
    <property type="entry name" value="AMINOHYDROLASE SSNA-RELATED"/>
    <property type="match status" value="1"/>
</dbReference>
<feature type="binding site" evidence="5">
    <location>
        <position position="230"/>
    </location>
    <ligand>
        <name>Zn(2+)</name>
        <dbReference type="ChEBI" id="CHEBI:29105"/>
    </ligand>
</feature>
<protein>
    <recommendedName>
        <fullName evidence="5">5-methylthioadenosine/S-adenosylhomocysteine deaminase</fullName>
        <shortName evidence="5">MTA/SAH deaminase</shortName>
        <ecNumber evidence="5">3.5.4.28</ecNumber>
        <ecNumber evidence="5">3.5.4.31</ecNumber>
    </recommendedName>
</protein>
<comment type="function">
    <text evidence="5">Catalyzes the deamination of 5-methylthioadenosine and S-adenosyl-L-homocysteine into 5-methylthioinosine and S-inosyl-L-homocysteine, respectively. Is also able to deaminate adenosine.</text>
</comment>
<comment type="catalytic activity">
    <reaction evidence="5">
        <text>S-adenosyl-L-homocysteine + H2O + H(+) = S-inosyl-L-homocysteine + NH4(+)</text>
        <dbReference type="Rhea" id="RHEA:20716"/>
        <dbReference type="ChEBI" id="CHEBI:15377"/>
        <dbReference type="ChEBI" id="CHEBI:15378"/>
        <dbReference type="ChEBI" id="CHEBI:28938"/>
        <dbReference type="ChEBI" id="CHEBI:57856"/>
        <dbReference type="ChEBI" id="CHEBI:57985"/>
        <dbReference type="EC" id="3.5.4.28"/>
    </reaction>
</comment>
<sequence>MGLFSFGYDSFMDKRNVDTLLEARWIIPVEVEGTLAEHAIAINNGLIEAILPISEANSRYYSSNHIKLDNHAIIPGLINLHTHAAMTLMRGVADDLPLMAWLKNYIWPAESRHVDTCFVRDGTMLACAEMLKGGITCFNDMYFFPQAAADVVLECGIRAGIGVVVIDMPSAYASDVDDYIDKGLAIRDHCLQQPLLTFCLAPHAPYSVNDQTLTKIMILAEQLQLPVHIHLHETKDEIKNSLAENGVRPLMRLHKLGLVSPNLIAAHMIHLTDTEIELFHEYGGHIAHCPTSNLKLASGIAPVEKLLQKGINIGIGTDSAASNNRLDMFAEMRLTALLAKGYSDNAEAVPARQALRMATLNGARAMGLDQITGSLSPGKAADITAVDFSSSSLSPCFDPISHLVYVAGREQVSHVWVNGRLLLNEGELVTLDEADIMQQARRWQHRLVS</sequence>
<dbReference type="HAMAP" id="MF_01281">
    <property type="entry name" value="MTA_SAH_deamin"/>
    <property type="match status" value="1"/>
</dbReference>
<dbReference type="FunFam" id="3.20.20.140:FF:000014">
    <property type="entry name" value="5-methylthioadenosine/S-adenosylhomocysteine deaminase"/>
    <property type="match status" value="1"/>
</dbReference>
<keyword evidence="8" id="KW-1185">Reference proteome</keyword>
<proteinExistence type="inferred from homology"/>
<dbReference type="InterPro" id="IPR023512">
    <property type="entry name" value="Deaminase_MtaD/DadD"/>
</dbReference>
<evidence type="ECO:0000313" key="7">
    <source>
        <dbReference type="EMBL" id="SCZ86057.1"/>
    </source>
</evidence>
<evidence type="ECO:0000256" key="5">
    <source>
        <dbReference type="HAMAP-Rule" id="MF_01281"/>
    </source>
</evidence>
<feature type="binding site" evidence="5">
    <location>
        <position position="318"/>
    </location>
    <ligand>
        <name>Zn(2+)</name>
        <dbReference type="ChEBI" id="CHEBI:29105"/>
    </ligand>
</feature>
<keyword evidence="4 5" id="KW-0862">Zinc</keyword>
<comment type="similarity">
    <text evidence="1">Belongs to the metallo-dependent hydrolases superfamily. ATZ/TRZ family.</text>
</comment>
<dbReference type="PANTHER" id="PTHR43794:SF11">
    <property type="entry name" value="AMIDOHYDROLASE-RELATED DOMAIN-CONTAINING PROTEIN"/>
    <property type="match status" value="1"/>
</dbReference>
<dbReference type="GO" id="GO:0090614">
    <property type="term" value="F:5'-methylthioadenosine deaminase activity"/>
    <property type="evidence" value="ECO:0007669"/>
    <property type="project" value="UniProtKB-UniRule"/>
</dbReference>
<feature type="binding site" evidence="5">
    <location>
        <position position="83"/>
    </location>
    <ligand>
        <name>Zn(2+)</name>
        <dbReference type="ChEBI" id="CHEBI:29105"/>
    </ligand>
</feature>
<dbReference type="CDD" id="cd01298">
    <property type="entry name" value="ATZ_TRZ_like"/>
    <property type="match status" value="1"/>
</dbReference>
<feature type="binding site" evidence="5">
    <location>
        <position position="203"/>
    </location>
    <ligand>
        <name>substrate</name>
    </ligand>
</feature>
<feature type="domain" description="Amidohydrolase-related" evidence="6">
    <location>
        <begin position="73"/>
        <end position="421"/>
    </location>
</feature>
<dbReference type="SUPFAM" id="SSF51338">
    <property type="entry name" value="Composite domain of metallo-dependent hydrolases"/>
    <property type="match status" value="1"/>
</dbReference>
<dbReference type="EC" id="3.5.4.28" evidence="5"/>
<comment type="catalytic activity">
    <reaction evidence="5">
        <text>S-methyl-5'-thioadenosine + H2O + H(+) = S-methyl-5'-thioinosine + NH4(+)</text>
        <dbReference type="Rhea" id="RHEA:25025"/>
        <dbReference type="ChEBI" id="CHEBI:15377"/>
        <dbReference type="ChEBI" id="CHEBI:15378"/>
        <dbReference type="ChEBI" id="CHEBI:17509"/>
        <dbReference type="ChEBI" id="CHEBI:28938"/>
        <dbReference type="ChEBI" id="CHEBI:48595"/>
        <dbReference type="EC" id="3.5.4.31"/>
    </reaction>
</comment>
<dbReference type="Pfam" id="PF01979">
    <property type="entry name" value="Amidohydro_1"/>
    <property type="match status" value="1"/>
</dbReference>
<dbReference type="EC" id="3.5.4.31" evidence="5"/>
<evidence type="ECO:0000259" key="6">
    <source>
        <dbReference type="Pfam" id="PF01979"/>
    </source>
</evidence>
<dbReference type="InterPro" id="IPR032466">
    <property type="entry name" value="Metal_Hydrolase"/>
</dbReference>
<evidence type="ECO:0000313" key="8">
    <source>
        <dbReference type="Proteomes" id="UP000198729"/>
    </source>
</evidence>
<comment type="similarity">
    <text evidence="5">Belongs to the metallo-dependent hydrolases superfamily. MTA/SAH deaminase family.</text>
</comment>
<keyword evidence="3 5" id="KW-0378">Hydrolase</keyword>
<dbReference type="AlphaFoldDB" id="A0A1G5SGD1"/>
<name>A0A1G5SGD1_9PROT</name>
<dbReference type="GO" id="GO:0050270">
    <property type="term" value="F:S-adenosylhomocysteine deaminase activity"/>
    <property type="evidence" value="ECO:0007669"/>
    <property type="project" value="UniProtKB-UniRule"/>
</dbReference>
<dbReference type="EMBL" id="FMWO01000056">
    <property type="protein sequence ID" value="SCZ86057.1"/>
    <property type="molecule type" value="Genomic_DNA"/>
</dbReference>
<feature type="binding site" evidence="5">
    <location>
        <position position="318"/>
    </location>
    <ligand>
        <name>substrate</name>
    </ligand>
</feature>
<dbReference type="Proteomes" id="UP000198729">
    <property type="component" value="Unassembled WGS sequence"/>
</dbReference>
<dbReference type="NCBIfam" id="NF006549">
    <property type="entry name" value="PRK09045.1"/>
    <property type="match status" value="1"/>
</dbReference>
<dbReference type="InterPro" id="IPR050287">
    <property type="entry name" value="MTA/SAH_deaminase"/>
</dbReference>
<dbReference type="STRING" id="51642.NSMM_480059"/>
<evidence type="ECO:0000256" key="4">
    <source>
        <dbReference type="ARBA" id="ARBA00022833"/>
    </source>
</evidence>
<evidence type="ECO:0000256" key="2">
    <source>
        <dbReference type="ARBA" id="ARBA00022723"/>
    </source>
</evidence>
<feature type="binding site" evidence="5">
    <location>
        <position position="110"/>
    </location>
    <ligand>
        <name>substrate</name>
    </ligand>
</feature>
<dbReference type="Gene3D" id="2.30.40.10">
    <property type="entry name" value="Urease, subunit C, domain 1"/>
    <property type="match status" value="1"/>
</dbReference>
<dbReference type="SUPFAM" id="SSF51556">
    <property type="entry name" value="Metallo-dependent hydrolases"/>
    <property type="match status" value="1"/>
</dbReference>
<reference evidence="7 8" key="1">
    <citation type="submission" date="2016-10" db="EMBL/GenBank/DDBJ databases">
        <authorList>
            <person name="de Groot N.N."/>
        </authorList>
    </citation>
    <scope>NUCLEOTIDE SEQUENCE [LARGE SCALE GENOMIC DNA]</scope>
    <source>
        <strain evidence="7">1</strain>
    </source>
</reference>
<dbReference type="GO" id="GO:0046872">
    <property type="term" value="F:metal ion binding"/>
    <property type="evidence" value="ECO:0007669"/>
    <property type="project" value="UniProtKB-KW"/>
</dbReference>
<organism evidence="7 8">
    <name type="scientific">Nitrosomonas mobilis</name>
    <dbReference type="NCBI Taxonomy" id="51642"/>
    <lineage>
        <taxon>Bacteria</taxon>
        <taxon>Pseudomonadati</taxon>
        <taxon>Pseudomonadota</taxon>
        <taxon>Betaproteobacteria</taxon>
        <taxon>Nitrosomonadales</taxon>
        <taxon>Nitrosomonadaceae</taxon>
        <taxon>Nitrosomonas</taxon>
    </lineage>
</organism>
<comment type="caution">
    <text evidence="5">Lacks conserved residue(s) required for the propagation of feature annotation.</text>
</comment>
<gene>
    <name evidence="5 7" type="primary">mtaD</name>
    <name evidence="7" type="ORF">NSMM_480059</name>
</gene>
<dbReference type="InterPro" id="IPR006680">
    <property type="entry name" value="Amidohydro-rel"/>
</dbReference>